<organism evidence="2 3">
    <name type="scientific">Pristionchus mayeri</name>
    <dbReference type="NCBI Taxonomy" id="1317129"/>
    <lineage>
        <taxon>Eukaryota</taxon>
        <taxon>Metazoa</taxon>
        <taxon>Ecdysozoa</taxon>
        <taxon>Nematoda</taxon>
        <taxon>Chromadorea</taxon>
        <taxon>Rhabditida</taxon>
        <taxon>Rhabditina</taxon>
        <taxon>Diplogasteromorpha</taxon>
        <taxon>Diplogasteroidea</taxon>
        <taxon>Neodiplogasteridae</taxon>
        <taxon>Pristionchus</taxon>
    </lineage>
</organism>
<evidence type="ECO:0000313" key="3">
    <source>
        <dbReference type="Proteomes" id="UP001328107"/>
    </source>
</evidence>
<evidence type="ECO:0000313" key="2">
    <source>
        <dbReference type="EMBL" id="GMR53883.1"/>
    </source>
</evidence>
<accession>A0AAN5CZI3</accession>
<keyword evidence="3" id="KW-1185">Reference proteome</keyword>
<sequence>MADQCSQPNVRELLSVSSGLDLLLLGHDFPSFLRDVVRGNEVSNDVPTPDHFTHEEPERDLKSDCSVDKSLTDGELTISSALDHREHLLRIYLDRGPLRLSGRGEFVLEDPLEKGRSERPLSSLMAVDGSSEIGDLLEEAKTAGRHLCQ</sequence>
<dbReference type="AlphaFoldDB" id="A0AAN5CZI3"/>
<comment type="caution">
    <text evidence="2">The sequence shown here is derived from an EMBL/GenBank/DDBJ whole genome shotgun (WGS) entry which is preliminary data.</text>
</comment>
<dbReference type="EMBL" id="BTRK01000005">
    <property type="protein sequence ID" value="GMR53883.1"/>
    <property type="molecule type" value="Genomic_DNA"/>
</dbReference>
<feature type="compositionally biased region" description="Basic and acidic residues" evidence="1">
    <location>
        <begin position="51"/>
        <end position="66"/>
    </location>
</feature>
<evidence type="ECO:0000256" key="1">
    <source>
        <dbReference type="SAM" id="MobiDB-lite"/>
    </source>
</evidence>
<reference evidence="3" key="1">
    <citation type="submission" date="2022-10" db="EMBL/GenBank/DDBJ databases">
        <title>Genome assembly of Pristionchus species.</title>
        <authorList>
            <person name="Yoshida K."/>
            <person name="Sommer R.J."/>
        </authorList>
    </citation>
    <scope>NUCLEOTIDE SEQUENCE [LARGE SCALE GENOMIC DNA]</scope>
    <source>
        <strain evidence="3">RS5460</strain>
    </source>
</reference>
<gene>
    <name evidence="2" type="ORF">PMAYCL1PPCAC_24078</name>
</gene>
<dbReference type="Proteomes" id="UP001328107">
    <property type="component" value="Unassembled WGS sequence"/>
</dbReference>
<proteinExistence type="predicted"/>
<feature type="non-terminal residue" evidence="2">
    <location>
        <position position="149"/>
    </location>
</feature>
<protein>
    <submittedName>
        <fullName evidence="2">Uncharacterized protein</fullName>
    </submittedName>
</protein>
<feature type="region of interest" description="Disordered" evidence="1">
    <location>
        <begin position="43"/>
        <end position="66"/>
    </location>
</feature>
<name>A0AAN5CZI3_9BILA</name>